<name>A0A2M7H4I1_9BACT</name>
<organism evidence="6 7">
    <name type="scientific">Candidatus Kerfeldbacteria bacterium CG15_BIG_FIL_POST_REV_8_21_14_020_45_12</name>
    <dbReference type="NCBI Taxonomy" id="2014247"/>
    <lineage>
        <taxon>Bacteria</taxon>
        <taxon>Candidatus Kerfeldiibacteriota</taxon>
    </lineage>
</organism>
<evidence type="ECO:0000256" key="3">
    <source>
        <dbReference type="ARBA" id="ARBA00022989"/>
    </source>
</evidence>
<dbReference type="Proteomes" id="UP000230292">
    <property type="component" value="Unassembled WGS sequence"/>
</dbReference>
<feature type="transmembrane region" description="Helical" evidence="5">
    <location>
        <begin position="58"/>
        <end position="80"/>
    </location>
</feature>
<evidence type="ECO:0000256" key="2">
    <source>
        <dbReference type="ARBA" id="ARBA00022692"/>
    </source>
</evidence>
<evidence type="ECO:0000256" key="5">
    <source>
        <dbReference type="SAM" id="Phobius"/>
    </source>
</evidence>
<dbReference type="Pfam" id="PF02674">
    <property type="entry name" value="Colicin_V"/>
    <property type="match status" value="1"/>
</dbReference>
<protein>
    <recommendedName>
        <fullName evidence="8">Colicin V production protein</fullName>
    </recommendedName>
</protein>
<reference evidence="6 7" key="1">
    <citation type="submission" date="2017-09" db="EMBL/GenBank/DDBJ databases">
        <title>Depth-based differentiation of microbial function through sediment-hosted aquifers and enrichment of novel symbionts in the deep terrestrial subsurface.</title>
        <authorList>
            <person name="Probst A.J."/>
            <person name="Ladd B."/>
            <person name="Jarett J.K."/>
            <person name="Geller-Mcgrath D.E."/>
            <person name="Sieber C.M."/>
            <person name="Emerson J.B."/>
            <person name="Anantharaman K."/>
            <person name="Thomas B.C."/>
            <person name="Malmstrom R."/>
            <person name="Stieglmeier M."/>
            <person name="Klingl A."/>
            <person name="Woyke T."/>
            <person name="Ryan C.M."/>
            <person name="Banfield J.F."/>
        </authorList>
    </citation>
    <scope>NUCLEOTIDE SEQUENCE [LARGE SCALE GENOMIC DNA]</scope>
    <source>
        <strain evidence="6">CG15_BIG_FIL_POST_REV_8_21_14_020_45_12</strain>
    </source>
</reference>
<feature type="transmembrane region" description="Helical" evidence="5">
    <location>
        <begin position="100"/>
        <end position="123"/>
    </location>
</feature>
<feature type="transmembrane region" description="Helical" evidence="5">
    <location>
        <begin position="7"/>
        <end position="38"/>
    </location>
</feature>
<dbReference type="AlphaFoldDB" id="A0A2M7H4I1"/>
<comment type="caution">
    <text evidence="6">The sequence shown here is derived from an EMBL/GenBank/DDBJ whole genome shotgun (WGS) entry which is preliminary data.</text>
</comment>
<comment type="subcellular location">
    <subcellularLocation>
        <location evidence="1">Membrane</location>
        <topology evidence="1">Multi-pass membrane protein</topology>
    </subcellularLocation>
</comment>
<keyword evidence="3 5" id="KW-1133">Transmembrane helix</keyword>
<evidence type="ECO:0008006" key="8">
    <source>
        <dbReference type="Google" id="ProtNLM"/>
    </source>
</evidence>
<proteinExistence type="predicted"/>
<evidence type="ECO:0000256" key="1">
    <source>
        <dbReference type="ARBA" id="ARBA00004141"/>
    </source>
</evidence>
<dbReference type="EMBL" id="PFGC01000020">
    <property type="protein sequence ID" value="PIW37134.1"/>
    <property type="molecule type" value="Genomic_DNA"/>
</dbReference>
<dbReference type="InterPro" id="IPR003825">
    <property type="entry name" value="Colicin-V_CvpA"/>
</dbReference>
<sequence>MILNIIIIVWLGISLFSGLKLGFVYKAGTTIGFIFGVWLSSRWTPGVASWLGGSPLTVALVFLFFLSIMSKLFGGVAWLLDKVFKILALLPGLKSFNRVLGGLLSVLLSCFIISAGLFIAVSFSEADYENNSSTISASAEGPALANAINESSMARSLLTLKIFYQPLLSDVLATYLTDEKTSE</sequence>
<keyword evidence="4 5" id="KW-0472">Membrane</keyword>
<evidence type="ECO:0000313" key="7">
    <source>
        <dbReference type="Proteomes" id="UP000230292"/>
    </source>
</evidence>
<dbReference type="GO" id="GO:0016020">
    <property type="term" value="C:membrane"/>
    <property type="evidence" value="ECO:0007669"/>
    <property type="project" value="UniProtKB-SubCell"/>
</dbReference>
<evidence type="ECO:0000256" key="4">
    <source>
        <dbReference type="ARBA" id="ARBA00023136"/>
    </source>
</evidence>
<gene>
    <name evidence="6" type="ORF">COW24_01590</name>
</gene>
<accession>A0A2M7H4I1</accession>
<evidence type="ECO:0000313" key="6">
    <source>
        <dbReference type="EMBL" id="PIW37134.1"/>
    </source>
</evidence>
<keyword evidence="2 5" id="KW-0812">Transmembrane</keyword>
<dbReference type="GO" id="GO:0009403">
    <property type="term" value="P:toxin biosynthetic process"/>
    <property type="evidence" value="ECO:0007669"/>
    <property type="project" value="InterPro"/>
</dbReference>